<evidence type="ECO:0000256" key="1">
    <source>
        <dbReference type="SAM" id="Phobius"/>
    </source>
</evidence>
<feature type="transmembrane region" description="Helical" evidence="1">
    <location>
        <begin position="693"/>
        <end position="714"/>
    </location>
</feature>
<reference evidence="3" key="1">
    <citation type="submission" date="2022-10" db="EMBL/GenBank/DDBJ databases">
        <title>Chryseobacterium babae sp. nov. isolated from the gut of the beetle Oryctes rhinoceros, and Chryseobacterium kimseyorum sp. nov., isolated from a stick insect rearing cage.</title>
        <authorList>
            <person name="Shelomi M."/>
            <person name="Han C.-J."/>
            <person name="Chen W.-M."/>
            <person name="Chen H.-K."/>
            <person name="Liaw S.-J."/>
            <person name="Muhle E."/>
            <person name="Clermont D."/>
        </authorList>
    </citation>
    <scope>NUCLEOTIDE SEQUENCE</scope>
    <source>
        <strain evidence="3">WLa1L2M3</strain>
    </source>
</reference>
<dbReference type="SUPFAM" id="SSF55874">
    <property type="entry name" value="ATPase domain of HSP90 chaperone/DNA topoisomerase II/histidine kinase"/>
    <property type="match status" value="1"/>
</dbReference>
<comment type="caution">
    <text evidence="3">The sequence shown here is derived from an EMBL/GenBank/DDBJ whole genome shotgun (WGS) entry which is preliminary data.</text>
</comment>
<keyword evidence="3" id="KW-0418">Kinase</keyword>
<dbReference type="InterPro" id="IPR050640">
    <property type="entry name" value="Bact_2-comp_sensor_kinase"/>
</dbReference>
<dbReference type="GO" id="GO:0016301">
    <property type="term" value="F:kinase activity"/>
    <property type="evidence" value="ECO:0007669"/>
    <property type="project" value="UniProtKB-KW"/>
</dbReference>
<dbReference type="Gene3D" id="3.30.565.10">
    <property type="entry name" value="Histidine kinase-like ATPase, C-terminal domain"/>
    <property type="match status" value="1"/>
</dbReference>
<dbReference type="SUPFAM" id="SSF63829">
    <property type="entry name" value="Calcium-dependent phosphotriesterase"/>
    <property type="match status" value="1"/>
</dbReference>
<proteinExistence type="predicted"/>
<dbReference type="EMBL" id="JAPDHV010000002">
    <property type="protein sequence ID" value="MCW3161015.1"/>
    <property type="molecule type" value="Genomic_DNA"/>
</dbReference>
<gene>
    <name evidence="3" type="ORF">OH806_07000</name>
</gene>
<dbReference type="SUPFAM" id="SSF69322">
    <property type="entry name" value="Tricorn protease domain 2"/>
    <property type="match status" value="1"/>
</dbReference>
<dbReference type="PANTHER" id="PTHR34220:SF7">
    <property type="entry name" value="SENSOR HISTIDINE KINASE YPDA"/>
    <property type="match status" value="1"/>
</dbReference>
<dbReference type="Proteomes" id="UP001163719">
    <property type="component" value="Unassembled WGS sequence"/>
</dbReference>
<dbReference type="PANTHER" id="PTHR34220">
    <property type="entry name" value="SENSOR HISTIDINE KINASE YPDA"/>
    <property type="match status" value="1"/>
</dbReference>
<evidence type="ECO:0000259" key="2">
    <source>
        <dbReference type="Pfam" id="PF06580"/>
    </source>
</evidence>
<keyword evidence="1" id="KW-1133">Transmembrane helix</keyword>
<accession>A0ABT3HMJ8</accession>
<sequence length="946" mass="109227">MRLLLFLFFYSFLYGQTTPYAFYLNKVSGMPSDMVFDVFQDNRGFMWYATGKGICRFDGSQIKTYISADFPIKSVSNINQDFKGRIWFQDFNGTIFYIENGITKLFPHYKANGFLKFGFINNHLFIAGKEGIKIFRISDFKLIKTISLDMKSVIQSIASNDKFYLIGSQVYTITLSGTVEKVSLPDNFTAKIPAPIPISSKEGIILFSKFNDNYIEIGKKGYKVSQLPFNTTFTQNANIIGDDFWICSTKGIYRYNTKTKEYNLYYPSVNISFIIKTKSGKFWISTINNGMLYVDNWSSDFINTPSTPARLVKSGKDIYFTSNREEIYRLDKNQQPIQIYKGNSDHLITPLLVDSLNKKLLFTSSKFIIKSEKSQLESIFAVKHIVQLDAKYYVVSASTWNGIIYTDPNKKSEWDSVFEPLKHSENGGIHFITIIENENGKDCSANRKEKSLYFITNYGLKKFQNSVVKEITSKEVKNFTQLSNINNQLFLLSEDEKIYTLNDETIKLVEFPYYFSNSKIQRIKTNGNTIFIYKDQAIYNYSPSLKTVHKAINIPKELEVNDITAMGSYVYYATNKGIIKTPKLQNSLLSLVELHIDNILVNGENSVNTDLTDLKFNQNNIEINFSIISESPNNFYTISARIDKNPWEQISNTSRTLRFSSLSFGEHIIQLKIENGTQKIIKEFKLYIDPPIWLKWWFITLVVLVAFALGYFYFRKILKQNDEKNQKKLEQANLEKLLNQSKLKSLKSQMNPHFFFNALNTLQSYILSNDKKEAVSYLSKFSKLTRSILEMSDKDDVSVGEEIQTLTNYLELEKARFNGDFHYSIEVDEKLNPMDIFIPSLLLQPFVENAIKHGLLHKKTDKNLIIKFDDENEYLKISIDDDGIGRKKSAELNSIKNKDHKSFATQSLAERIDILNKNLNPKIRLEYTDKEPDLGTTVTLYLPKES</sequence>
<dbReference type="Gene3D" id="2.130.10.10">
    <property type="entry name" value="YVTN repeat-like/Quinoprotein amine dehydrogenase"/>
    <property type="match status" value="2"/>
</dbReference>
<protein>
    <submittedName>
        <fullName evidence="3">Histidine kinase</fullName>
    </submittedName>
</protein>
<dbReference type="InterPro" id="IPR015943">
    <property type="entry name" value="WD40/YVTN_repeat-like_dom_sf"/>
</dbReference>
<keyword evidence="3" id="KW-0808">Transferase</keyword>
<dbReference type="InterPro" id="IPR010559">
    <property type="entry name" value="Sig_transdc_His_kin_internal"/>
</dbReference>
<name>A0ABT3HMJ8_9FLAO</name>
<feature type="domain" description="Signal transduction histidine kinase internal region" evidence="2">
    <location>
        <begin position="742"/>
        <end position="819"/>
    </location>
</feature>
<keyword evidence="4" id="KW-1185">Reference proteome</keyword>
<dbReference type="Pfam" id="PF06580">
    <property type="entry name" value="His_kinase"/>
    <property type="match status" value="1"/>
</dbReference>
<keyword evidence="1" id="KW-0472">Membrane</keyword>
<evidence type="ECO:0000313" key="4">
    <source>
        <dbReference type="Proteomes" id="UP001163719"/>
    </source>
</evidence>
<dbReference type="RefSeq" id="WP_264742956.1">
    <property type="nucleotide sequence ID" value="NZ_JAPDHV010000002.1"/>
</dbReference>
<evidence type="ECO:0000313" key="3">
    <source>
        <dbReference type="EMBL" id="MCW3161015.1"/>
    </source>
</evidence>
<dbReference type="InterPro" id="IPR036890">
    <property type="entry name" value="HATPase_C_sf"/>
</dbReference>
<organism evidence="3 4">
    <name type="scientific">Chryseobacterium oryctis</name>
    <dbReference type="NCBI Taxonomy" id="2952618"/>
    <lineage>
        <taxon>Bacteria</taxon>
        <taxon>Pseudomonadati</taxon>
        <taxon>Bacteroidota</taxon>
        <taxon>Flavobacteriia</taxon>
        <taxon>Flavobacteriales</taxon>
        <taxon>Weeksellaceae</taxon>
        <taxon>Chryseobacterium group</taxon>
        <taxon>Chryseobacterium</taxon>
    </lineage>
</organism>
<keyword evidence="1" id="KW-0812">Transmembrane</keyword>